<protein>
    <recommendedName>
        <fullName evidence="2">Hybrid sensor histidine kinase/response regulator</fullName>
    </recommendedName>
</protein>
<organism evidence="1">
    <name type="scientific">marine metagenome</name>
    <dbReference type="NCBI Taxonomy" id="408172"/>
    <lineage>
        <taxon>unclassified sequences</taxon>
        <taxon>metagenomes</taxon>
        <taxon>ecological metagenomes</taxon>
    </lineage>
</organism>
<accession>A0A382FF62</accession>
<dbReference type="Gene3D" id="2.130.10.10">
    <property type="entry name" value="YVTN repeat-like/Quinoprotein amine dehydrogenase"/>
    <property type="match status" value="1"/>
</dbReference>
<evidence type="ECO:0000313" key="1">
    <source>
        <dbReference type="EMBL" id="SVB60621.1"/>
    </source>
</evidence>
<dbReference type="SUPFAM" id="SSF63829">
    <property type="entry name" value="Calcium-dependent phosphotriesterase"/>
    <property type="match status" value="1"/>
</dbReference>
<evidence type="ECO:0008006" key="2">
    <source>
        <dbReference type="Google" id="ProtNLM"/>
    </source>
</evidence>
<dbReference type="InterPro" id="IPR015943">
    <property type="entry name" value="WD40/YVTN_repeat-like_dom_sf"/>
</dbReference>
<proteinExistence type="predicted"/>
<sequence>MKKLLLTIFCVSLLIAEKENINFRHITVEKDGLSESSVYDIFQDSNGFIWITTDNGLDKYDGYTIKQYQHLYDDTTSISQGQGSAIYEDKKGNIWASTKDGKINRLNPETEKFTKYPIYQIQDTQLG</sequence>
<dbReference type="InterPro" id="IPR011110">
    <property type="entry name" value="Reg_prop"/>
</dbReference>
<gene>
    <name evidence="1" type="ORF">METZ01_LOCUS213475</name>
</gene>
<dbReference type="AlphaFoldDB" id="A0A382FF62"/>
<dbReference type="Pfam" id="PF07494">
    <property type="entry name" value="Reg_prop"/>
    <property type="match status" value="2"/>
</dbReference>
<name>A0A382FF62_9ZZZZ</name>
<dbReference type="EMBL" id="UINC01049176">
    <property type="protein sequence ID" value="SVB60621.1"/>
    <property type="molecule type" value="Genomic_DNA"/>
</dbReference>
<feature type="non-terminal residue" evidence="1">
    <location>
        <position position="127"/>
    </location>
</feature>
<reference evidence="1" key="1">
    <citation type="submission" date="2018-05" db="EMBL/GenBank/DDBJ databases">
        <authorList>
            <person name="Lanie J.A."/>
            <person name="Ng W.-L."/>
            <person name="Kazmierczak K.M."/>
            <person name="Andrzejewski T.M."/>
            <person name="Davidsen T.M."/>
            <person name="Wayne K.J."/>
            <person name="Tettelin H."/>
            <person name="Glass J.I."/>
            <person name="Rusch D."/>
            <person name="Podicherti R."/>
            <person name="Tsui H.-C.T."/>
            <person name="Winkler M.E."/>
        </authorList>
    </citation>
    <scope>NUCLEOTIDE SEQUENCE</scope>
</reference>